<evidence type="ECO:0000259" key="6">
    <source>
        <dbReference type="Pfam" id="PF02900"/>
    </source>
</evidence>
<keyword evidence="5" id="KW-0560">Oxidoreductase</keyword>
<evidence type="ECO:0000256" key="1">
    <source>
        <dbReference type="ARBA" id="ARBA00001947"/>
    </source>
</evidence>
<dbReference type="GO" id="GO:0016702">
    <property type="term" value="F:oxidoreductase activity, acting on single donors with incorporation of molecular oxygen, incorporation of two atoms of oxygen"/>
    <property type="evidence" value="ECO:0007669"/>
    <property type="project" value="UniProtKB-ARBA"/>
</dbReference>
<dbReference type="CDD" id="cd07363">
    <property type="entry name" value="45_DOPA_Dioxygenase"/>
    <property type="match status" value="1"/>
</dbReference>
<sequence length="270" mass="30571">MNKAHILYLAHGGGPLPLLGDEAHREMVRCLRHIAGSMKKPSAILVISAHWEEETATVTSAARPPLIYDYNGFPEESYHIRYPCPGEPALAEKTLRALRSSGIAARANEQRGFDHGVFVPLKIMYPQADIPVVQLSLNSSLNAGRHLEMGRALRALAYDNLLVIGSGFSFHNMRAFFSEETAATRAMNEAFESWLLETCGDTDMDEAHRWERLLNWEEAPYARYCHPREEHLLPLHVCYGLAGRPCSESFELRMLNKKSSMYLWRPEESM</sequence>
<dbReference type="GO" id="GO:0008198">
    <property type="term" value="F:ferrous iron binding"/>
    <property type="evidence" value="ECO:0007669"/>
    <property type="project" value="InterPro"/>
</dbReference>
<dbReference type="GO" id="GO:0008270">
    <property type="term" value="F:zinc ion binding"/>
    <property type="evidence" value="ECO:0007669"/>
    <property type="project" value="InterPro"/>
</dbReference>
<evidence type="ECO:0000313" key="7">
    <source>
        <dbReference type="EMBL" id="HED09384.1"/>
    </source>
</evidence>
<evidence type="ECO:0000256" key="5">
    <source>
        <dbReference type="ARBA" id="ARBA00023002"/>
    </source>
</evidence>
<dbReference type="PANTHER" id="PTHR30096:SF0">
    <property type="entry name" value="4,5-DOPA DIOXYGENASE EXTRADIOL-LIKE PROTEIN"/>
    <property type="match status" value="1"/>
</dbReference>
<reference evidence="7" key="1">
    <citation type="journal article" date="2020" name="mSystems">
        <title>Genome- and Community-Level Interaction Insights into Carbon Utilization and Element Cycling Functions of Hydrothermarchaeota in Hydrothermal Sediment.</title>
        <authorList>
            <person name="Zhou Z."/>
            <person name="Liu Y."/>
            <person name="Xu W."/>
            <person name="Pan J."/>
            <person name="Luo Z.H."/>
            <person name="Li M."/>
        </authorList>
    </citation>
    <scope>NUCLEOTIDE SEQUENCE [LARGE SCALE GENOMIC DNA]</scope>
    <source>
        <strain evidence="7">HyVt-456</strain>
    </source>
</reference>
<dbReference type="Proteomes" id="UP000886005">
    <property type="component" value="Unassembled WGS sequence"/>
</dbReference>
<evidence type="ECO:0000256" key="3">
    <source>
        <dbReference type="ARBA" id="ARBA00022723"/>
    </source>
</evidence>
<keyword evidence="7" id="KW-0223">Dioxygenase</keyword>
<dbReference type="PANTHER" id="PTHR30096">
    <property type="entry name" value="4,5-DOPA DIOXYGENASE EXTRADIOL-LIKE PROTEIN"/>
    <property type="match status" value="1"/>
</dbReference>
<dbReference type="Gene3D" id="3.40.830.10">
    <property type="entry name" value="LigB-like"/>
    <property type="match status" value="1"/>
</dbReference>
<evidence type="ECO:0000256" key="4">
    <source>
        <dbReference type="ARBA" id="ARBA00022833"/>
    </source>
</evidence>
<keyword evidence="4" id="KW-0862">Zinc</keyword>
<name>A0A7V1LJY5_CALAY</name>
<dbReference type="InterPro" id="IPR014436">
    <property type="entry name" value="Extradiol_dOase_DODA"/>
</dbReference>
<proteinExistence type="inferred from homology"/>
<organism evidence="7">
    <name type="scientific">Caldithrix abyssi</name>
    <dbReference type="NCBI Taxonomy" id="187145"/>
    <lineage>
        <taxon>Bacteria</taxon>
        <taxon>Pseudomonadati</taxon>
        <taxon>Calditrichota</taxon>
        <taxon>Calditrichia</taxon>
        <taxon>Calditrichales</taxon>
        <taxon>Calditrichaceae</taxon>
        <taxon>Caldithrix</taxon>
    </lineage>
</organism>
<dbReference type="EMBL" id="DRLD01000046">
    <property type="protein sequence ID" value="HED09384.1"/>
    <property type="molecule type" value="Genomic_DNA"/>
</dbReference>
<evidence type="ECO:0000256" key="2">
    <source>
        <dbReference type="ARBA" id="ARBA00007581"/>
    </source>
</evidence>
<keyword evidence="3" id="KW-0479">Metal-binding</keyword>
<dbReference type="Pfam" id="PF02900">
    <property type="entry name" value="LigB"/>
    <property type="match status" value="1"/>
</dbReference>
<dbReference type="AlphaFoldDB" id="A0A7V1LJY5"/>
<feature type="domain" description="Extradiol ring-cleavage dioxygenase class III enzyme subunit B" evidence="6">
    <location>
        <begin position="37"/>
        <end position="244"/>
    </location>
</feature>
<comment type="caution">
    <text evidence="7">The sequence shown here is derived from an EMBL/GenBank/DDBJ whole genome shotgun (WGS) entry which is preliminary data.</text>
</comment>
<protein>
    <submittedName>
        <fullName evidence="7">Dioxygenase</fullName>
    </submittedName>
</protein>
<comment type="similarity">
    <text evidence="2">Belongs to the DODA-type extradiol aromatic ring-opening dioxygenase family.</text>
</comment>
<dbReference type="InterPro" id="IPR004183">
    <property type="entry name" value="Xdiol_dOase_suB"/>
</dbReference>
<accession>A0A7V1LJY5</accession>
<dbReference type="PIRSF" id="PIRSF006157">
    <property type="entry name" value="Doxgns_DODA"/>
    <property type="match status" value="1"/>
</dbReference>
<gene>
    <name evidence="7" type="ORF">ENJ10_01725</name>
</gene>
<comment type="cofactor">
    <cofactor evidence="1">
        <name>Zn(2+)</name>
        <dbReference type="ChEBI" id="CHEBI:29105"/>
    </cofactor>
</comment>
<dbReference type="SUPFAM" id="SSF53213">
    <property type="entry name" value="LigB-like"/>
    <property type="match status" value="1"/>
</dbReference>